<organism evidence="4 5">
    <name type="scientific">Nocardioides marmoribigeumensis</name>
    <dbReference type="NCBI Taxonomy" id="433649"/>
    <lineage>
        <taxon>Bacteria</taxon>
        <taxon>Bacillati</taxon>
        <taxon>Actinomycetota</taxon>
        <taxon>Actinomycetes</taxon>
        <taxon>Propionibacteriales</taxon>
        <taxon>Nocardioidaceae</taxon>
        <taxon>Nocardioides</taxon>
    </lineage>
</organism>
<feature type="DNA-binding region" description="H-T-H motif" evidence="2">
    <location>
        <begin position="35"/>
        <end position="54"/>
    </location>
</feature>
<keyword evidence="5" id="KW-1185">Reference proteome</keyword>
<dbReference type="EMBL" id="JAVDYG010000001">
    <property type="protein sequence ID" value="MDR7362731.1"/>
    <property type="molecule type" value="Genomic_DNA"/>
</dbReference>
<evidence type="ECO:0000259" key="3">
    <source>
        <dbReference type="PROSITE" id="PS50977"/>
    </source>
</evidence>
<sequence>MTTAPTRSERKEATRRAILDAALALSAETGLAGLSLRSVAKEVGIVPTAFYRHFASIEELGVALVGESFASLRQVLRDLRREMQIDRVIADSVAILARHTLERREHFLFIGRERVGGLVVVQDAIRHELGLFERELAMDVARLPGVEEWSSEDLQALANLIVKSMVETAVELITLPPHRPDLRARVVATAETQLRMVVIGGINWRSTRPD</sequence>
<proteinExistence type="predicted"/>
<evidence type="ECO:0000256" key="1">
    <source>
        <dbReference type="ARBA" id="ARBA00023125"/>
    </source>
</evidence>
<dbReference type="InterPro" id="IPR001647">
    <property type="entry name" value="HTH_TetR"/>
</dbReference>
<dbReference type="PROSITE" id="PS50977">
    <property type="entry name" value="HTH_TETR_2"/>
    <property type="match status" value="1"/>
</dbReference>
<name>A0ABU2BVR2_9ACTN</name>
<comment type="caution">
    <text evidence="4">The sequence shown here is derived from an EMBL/GenBank/DDBJ whole genome shotgun (WGS) entry which is preliminary data.</text>
</comment>
<dbReference type="Gene3D" id="1.10.357.10">
    <property type="entry name" value="Tetracycline Repressor, domain 2"/>
    <property type="match status" value="1"/>
</dbReference>
<dbReference type="SUPFAM" id="SSF46689">
    <property type="entry name" value="Homeodomain-like"/>
    <property type="match status" value="1"/>
</dbReference>
<reference evidence="4 5" key="1">
    <citation type="submission" date="2023-07" db="EMBL/GenBank/DDBJ databases">
        <title>Sequencing the genomes of 1000 actinobacteria strains.</title>
        <authorList>
            <person name="Klenk H.-P."/>
        </authorList>
    </citation>
    <scope>NUCLEOTIDE SEQUENCE [LARGE SCALE GENOMIC DNA]</scope>
    <source>
        <strain evidence="4 5">DSM 19426</strain>
    </source>
</reference>
<dbReference type="RefSeq" id="WP_310302069.1">
    <property type="nucleotide sequence ID" value="NZ_BAAAPS010000013.1"/>
</dbReference>
<dbReference type="PANTHER" id="PTHR47752:SF1">
    <property type="entry name" value="HTH-TYPE TRANSCRIPTIONAL REPRESSOR FABR"/>
    <property type="match status" value="1"/>
</dbReference>
<dbReference type="InterPro" id="IPR009057">
    <property type="entry name" value="Homeodomain-like_sf"/>
</dbReference>
<dbReference type="Proteomes" id="UP001183648">
    <property type="component" value="Unassembled WGS sequence"/>
</dbReference>
<dbReference type="Gene3D" id="1.10.10.60">
    <property type="entry name" value="Homeodomain-like"/>
    <property type="match status" value="1"/>
</dbReference>
<evidence type="ECO:0000256" key="2">
    <source>
        <dbReference type="PROSITE-ProRule" id="PRU00335"/>
    </source>
</evidence>
<dbReference type="Pfam" id="PF00440">
    <property type="entry name" value="TetR_N"/>
    <property type="match status" value="1"/>
</dbReference>
<feature type="domain" description="HTH tetR-type" evidence="3">
    <location>
        <begin position="12"/>
        <end position="72"/>
    </location>
</feature>
<evidence type="ECO:0000313" key="5">
    <source>
        <dbReference type="Proteomes" id="UP001183648"/>
    </source>
</evidence>
<dbReference type="InterPro" id="IPR050692">
    <property type="entry name" value="HTH_transcr_repressor_FabR"/>
</dbReference>
<accession>A0ABU2BVR2</accession>
<dbReference type="PANTHER" id="PTHR47752">
    <property type="entry name" value="HTH-TYPE TRANSCRIPTIONAL REPRESSOR FABR"/>
    <property type="match status" value="1"/>
</dbReference>
<protein>
    <submittedName>
        <fullName evidence="4">AcrR family transcriptional regulator</fullName>
    </submittedName>
</protein>
<evidence type="ECO:0000313" key="4">
    <source>
        <dbReference type="EMBL" id="MDR7362731.1"/>
    </source>
</evidence>
<gene>
    <name evidence="4" type="ORF">J2S63_002284</name>
</gene>
<keyword evidence="1 2" id="KW-0238">DNA-binding</keyword>
<dbReference type="PRINTS" id="PR00455">
    <property type="entry name" value="HTHTETR"/>
</dbReference>